<dbReference type="Pfam" id="PF00345">
    <property type="entry name" value="PapD_N"/>
    <property type="match status" value="1"/>
</dbReference>
<dbReference type="Gene3D" id="2.60.40.10">
    <property type="entry name" value="Immunoglobulins"/>
    <property type="match status" value="2"/>
</dbReference>
<dbReference type="InterPro" id="IPR016147">
    <property type="entry name" value="Pili_assmbl_chaperone_N"/>
</dbReference>
<keyword evidence="3" id="KW-1029">Fimbrium biogenesis</keyword>
<evidence type="ECO:0000256" key="4">
    <source>
        <dbReference type="ARBA" id="ARBA00022729"/>
    </source>
</evidence>
<evidence type="ECO:0000256" key="1">
    <source>
        <dbReference type="ARBA" id="ARBA00004418"/>
    </source>
</evidence>
<dbReference type="InterPro" id="IPR001829">
    <property type="entry name" value="Pili_assmbl_chaperone_bac"/>
</dbReference>
<dbReference type="PANTHER" id="PTHR30251">
    <property type="entry name" value="PILUS ASSEMBLY CHAPERONE"/>
    <property type="match status" value="1"/>
</dbReference>
<organism evidence="12 13">
    <name type="scientific">Stenotrophomonas bentonitica</name>
    <dbReference type="NCBI Taxonomy" id="1450134"/>
    <lineage>
        <taxon>Bacteria</taxon>
        <taxon>Pseudomonadati</taxon>
        <taxon>Pseudomonadota</taxon>
        <taxon>Gammaproteobacteria</taxon>
        <taxon>Lysobacterales</taxon>
        <taxon>Lysobacteraceae</taxon>
        <taxon>Stenotrophomonas</taxon>
    </lineage>
</organism>
<feature type="domain" description="Pili assembly chaperone C-terminal" evidence="11">
    <location>
        <begin position="173"/>
        <end position="229"/>
    </location>
</feature>
<dbReference type="SUPFAM" id="SSF49584">
    <property type="entry name" value="Periplasmic chaperone C-domain"/>
    <property type="match status" value="1"/>
</dbReference>
<evidence type="ECO:0000256" key="9">
    <source>
        <dbReference type="SAM" id="SignalP"/>
    </source>
</evidence>
<keyword evidence="13" id="KW-1185">Reference proteome</keyword>
<dbReference type="InterPro" id="IPR050643">
    <property type="entry name" value="Periplasmic_pilus_chap"/>
</dbReference>
<evidence type="ECO:0000259" key="11">
    <source>
        <dbReference type="Pfam" id="PF02753"/>
    </source>
</evidence>
<dbReference type="PRINTS" id="PR00969">
    <property type="entry name" value="CHAPERONPILI"/>
</dbReference>
<comment type="similarity">
    <text evidence="2 8">Belongs to the periplasmic pilus chaperone family.</text>
</comment>
<dbReference type="PROSITE" id="PS00635">
    <property type="entry name" value="PILI_CHAPERONE"/>
    <property type="match status" value="1"/>
</dbReference>
<reference evidence="12 13" key="1">
    <citation type="submission" date="2024-04" db="EMBL/GenBank/DDBJ databases">
        <title>Bacterial endophytes with biocontrol capabilities against important plant pathogens.</title>
        <authorList>
            <person name="Alayande K.A."/>
        </authorList>
    </citation>
    <scope>NUCLEOTIDE SEQUENCE [LARGE SCALE GENOMIC DNA]</scope>
    <source>
        <strain evidence="12 13">KV22</strain>
    </source>
</reference>
<proteinExistence type="inferred from homology"/>
<evidence type="ECO:0000256" key="8">
    <source>
        <dbReference type="RuleBase" id="RU003918"/>
    </source>
</evidence>
<name>A0ABU9JLI4_9GAMM</name>
<dbReference type="InterPro" id="IPR018046">
    <property type="entry name" value="Pili_assmbl_chaperone_CS"/>
</dbReference>
<evidence type="ECO:0000259" key="10">
    <source>
        <dbReference type="Pfam" id="PF00345"/>
    </source>
</evidence>
<keyword evidence="5" id="KW-0574">Periplasm</keyword>
<dbReference type="Pfam" id="PF02753">
    <property type="entry name" value="PapD_C"/>
    <property type="match status" value="1"/>
</dbReference>
<sequence>MNLRATVCVALLAGAISIPAHAAVTLQGTRIVHDASKGRDVTVQASNRGEQPAMVQVWIDNGDSQARPEHVRTPFRLTPAEPRLLQAHQGQAFRVTYAPRPGEAPLPADRESLFYFNLLDIPPKPKDAAGRNLLQFAVRTRVKLFHRPEGLQGAARDAAAALQWSADGDALQVRNPSAYHVTLSTLTLADGRKLDVDMIAPGTEVRLPLPQGTTMPATVSFQWLDDYGTPRNHDAPVGP</sequence>
<evidence type="ECO:0000313" key="13">
    <source>
        <dbReference type="Proteomes" id="UP001455088"/>
    </source>
</evidence>
<keyword evidence="6 8" id="KW-0143">Chaperone</keyword>
<dbReference type="Proteomes" id="UP001455088">
    <property type="component" value="Unassembled WGS sequence"/>
</dbReference>
<feature type="domain" description="Pili assembly chaperone N-terminal" evidence="10">
    <location>
        <begin position="24"/>
        <end position="151"/>
    </location>
</feature>
<dbReference type="InterPro" id="IPR008962">
    <property type="entry name" value="PapD-like_sf"/>
</dbReference>
<dbReference type="SUPFAM" id="SSF49354">
    <property type="entry name" value="PapD-like"/>
    <property type="match status" value="1"/>
</dbReference>
<dbReference type="InterPro" id="IPR013783">
    <property type="entry name" value="Ig-like_fold"/>
</dbReference>
<evidence type="ECO:0000256" key="6">
    <source>
        <dbReference type="ARBA" id="ARBA00023186"/>
    </source>
</evidence>
<evidence type="ECO:0000256" key="2">
    <source>
        <dbReference type="ARBA" id="ARBA00007399"/>
    </source>
</evidence>
<comment type="subcellular location">
    <subcellularLocation>
        <location evidence="1 8">Periplasm</location>
    </subcellularLocation>
</comment>
<feature type="chain" id="PRO_5046749003" evidence="9">
    <location>
        <begin position="23"/>
        <end position="239"/>
    </location>
</feature>
<accession>A0ABU9JLI4</accession>
<dbReference type="EMBL" id="JBBYHY010000004">
    <property type="protein sequence ID" value="MEL3953665.1"/>
    <property type="molecule type" value="Genomic_DNA"/>
</dbReference>
<keyword evidence="4 9" id="KW-0732">Signal</keyword>
<dbReference type="InterPro" id="IPR016148">
    <property type="entry name" value="Pili_assmbl_chaperone_C"/>
</dbReference>
<dbReference type="InterPro" id="IPR036316">
    <property type="entry name" value="Pili_assmbl_chap_C_dom_sf"/>
</dbReference>
<protein>
    <submittedName>
        <fullName evidence="12">Fimbria/pilus periplasmic chaperone</fullName>
    </submittedName>
</protein>
<dbReference type="RefSeq" id="WP_341986903.1">
    <property type="nucleotide sequence ID" value="NZ_JBBYHY010000004.1"/>
</dbReference>
<evidence type="ECO:0000256" key="5">
    <source>
        <dbReference type="ARBA" id="ARBA00022764"/>
    </source>
</evidence>
<feature type="signal peptide" evidence="9">
    <location>
        <begin position="1"/>
        <end position="22"/>
    </location>
</feature>
<evidence type="ECO:0000256" key="7">
    <source>
        <dbReference type="ARBA" id="ARBA00023319"/>
    </source>
</evidence>
<comment type="caution">
    <text evidence="12">The sequence shown here is derived from an EMBL/GenBank/DDBJ whole genome shotgun (WGS) entry which is preliminary data.</text>
</comment>
<dbReference type="PANTHER" id="PTHR30251:SF2">
    <property type="entry name" value="FIMBRIAL CHAPERONE YADV-RELATED"/>
    <property type="match status" value="1"/>
</dbReference>
<gene>
    <name evidence="12" type="ORF">AAE039_08830</name>
</gene>
<evidence type="ECO:0000256" key="3">
    <source>
        <dbReference type="ARBA" id="ARBA00022558"/>
    </source>
</evidence>
<evidence type="ECO:0000313" key="12">
    <source>
        <dbReference type="EMBL" id="MEL3953665.1"/>
    </source>
</evidence>
<keyword evidence="7" id="KW-0393">Immunoglobulin domain</keyword>